<sequence length="291" mass="31687">MEPISWELPHTHRSASGQVRWNRLGPPDAPAVVLLHGTPFSSYVWRGVARALARRHRVYVWDMPGYGASEKFEGQDVSLAAEASVFVELLRMWELTDPIVIAHDSGGAIALGAHLLDGVRYRKLALVDAVSLPPWGSDFSALVGEHADVFVRLPPAAHEALLREYVGSASSPGLHPATLEALVAPWVADGQAAFYRQLAARRGDRSYTDAMQDRYPRISIPVSVIWGEDDTWVPVERGRELASRIPGAQLRVIPGAGHLVHEDQPAELTAALFEFLGEGVRPAGRPSPPSA</sequence>
<dbReference type="InterPro" id="IPR000639">
    <property type="entry name" value="Epox_hydrolase-like"/>
</dbReference>
<dbReference type="SUPFAM" id="SSF53474">
    <property type="entry name" value="alpha/beta-Hydrolases"/>
    <property type="match status" value="1"/>
</dbReference>
<evidence type="ECO:0000259" key="1">
    <source>
        <dbReference type="Pfam" id="PF12697"/>
    </source>
</evidence>
<dbReference type="InterPro" id="IPR000073">
    <property type="entry name" value="AB_hydrolase_1"/>
</dbReference>
<dbReference type="Gene3D" id="3.40.50.1820">
    <property type="entry name" value="alpha/beta hydrolase"/>
    <property type="match status" value="1"/>
</dbReference>
<name>A0A561T5C3_9PSEU</name>
<reference evidence="2 3" key="1">
    <citation type="submission" date="2019-06" db="EMBL/GenBank/DDBJ databases">
        <title>Sequencing the genomes of 1000 actinobacteria strains.</title>
        <authorList>
            <person name="Klenk H.-P."/>
        </authorList>
    </citation>
    <scope>NUCLEOTIDE SEQUENCE [LARGE SCALE GENOMIC DNA]</scope>
    <source>
        <strain evidence="2 3">DSM 45671</strain>
    </source>
</reference>
<dbReference type="PRINTS" id="PR00412">
    <property type="entry name" value="EPOXHYDRLASE"/>
</dbReference>
<dbReference type="AlphaFoldDB" id="A0A561T5C3"/>
<gene>
    <name evidence="2" type="ORF">FHX44_118244</name>
</gene>
<protein>
    <submittedName>
        <fullName evidence="2">Pimeloyl-ACP methyl ester carboxylesterase</fullName>
    </submittedName>
</protein>
<feature type="domain" description="AB hydrolase-1" evidence="1">
    <location>
        <begin position="32"/>
        <end position="270"/>
    </location>
</feature>
<keyword evidence="3" id="KW-1185">Reference proteome</keyword>
<dbReference type="PANTHER" id="PTHR43194:SF5">
    <property type="entry name" value="PIMELOYL-[ACYL-CARRIER PROTEIN] METHYL ESTER ESTERASE"/>
    <property type="match status" value="1"/>
</dbReference>
<accession>A0A561T5C3</accession>
<dbReference type="InterPro" id="IPR029058">
    <property type="entry name" value="AB_hydrolase_fold"/>
</dbReference>
<dbReference type="Pfam" id="PF12697">
    <property type="entry name" value="Abhydrolase_6"/>
    <property type="match status" value="1"/>
</dbReference>
<dbReference type="PRINTS" id="PR00111">
    <property type="entry name" value="ABHYDROLASE"/>
</dbReference>
<evidence type="ECO:0000313" key="2">
    <source>
        <dbReference type="EMBL" id="TWF82295.1"/>
    </source>
</evidence>
<dbReference type="GO" id="GO:0003824">
    <property type="term" value="F:catalytic activity"/>
    <property type="evidence" value="ECO:0007669"/>
    <property type="project" value="InterPro"/>
</dbReference>
<dbReference type="EMBL" id="VIWU01000001">
    <property type="protein sequence ID" value="TWF82295.1"/>
    <property type="molecule type" value="Genomic_DNA"/>
</dbReference>
<proteinExistence type="predicted"/>
<dbReference type="InterPro" id="IPR050228">
    <property type="entry name" value="Carboxylesterase_BioH"/>
</dbReference>
<comment type="caution">
    <text evidence="2">The sequence shown here is derived from an EMBL/GenBank/DDBJ whole genome shotgun (WGS) entry which is preliminary data.</text>
</comment>
<organism evidence="2 3">
    <name type="scientific">Pseudonocardia hierapolitana</name>
    <dbReference type="NCBI Taxonomy" id="1128676"/>
    <lineage>
        <taxon>Bacteria</taxon>
        <taxon>Bacillati</taxon>
        <taxon>Actinomycetota</taxon>
        <taxon>Actinomycetes</taxon>
        <taxon>Pseudonocardiales</taxon>
        <taxon>Pseudonocardiaceae</taxon>
        <taxon>Pseudonocardia</taxon>
    </lineage>
</organism>
<evidence type="ECO:0000313" key="3">
    <source>
        <dbReference type="Proteomes" id="UP000321261"/>
    </source>
</evidence>
<dbReference type="Proteomes" id="UP000321261">
    <property type="component" value="Unassembled WGS sequence"/>
</dbReference>
<dbReference type="PANTHER" id="PTHR43194">
    <property type="entry name" value="HYDROLASE ALPHA/BETA FOLD FAMILY"/>
    <property type="match status" value="1"/>
</dbReference>